<dbReference type="Proteomes" id="UP000284416">
    <property type="component" value="Unassembled WGS sequence"/>
</dbReference>
<reference evidence="1 2" key="1">
    <citation type="journal article" date="2017" name="Int. J. Syst. Evol. Microbiol.">
        <title>Bacillus notoginsengisoli sp. nov., a novel bacterium isolated from the rhizosphere of Panax notoginseng.</title>
        <authorList>
            <person name="Zhang M.Y."/>
            <person name="Cheng J."/>
            <person name="Cai Y."/>
            <person name="Zhang T.Y."/>
            <person name="Wu Y.Y."/>
            <person name="Manikprabhu D."/>
            <person name="Li W.J."/>
            <person name="Zhang Y.X."/>
        </authorList>
    </citation>
    <scope>NUCLEOTIDE SEQUENCE [LARGE SCALE GENOMIC DNA]</scope>
    <source>
        <strain evidence="1 2">JCM 30743</strain>
    </source>
</reference>
<protein>
    <submittedName>
        <fullName evidence="1">Uncharacterized protein</fullName>
    </submittedName>
</protein>
<dbReference type="EMBL" id="QWEG01000010">
    <property type="protein sequence ID" value="RHW37304.1"/>
    <property type="molecule type" value="Genomic_DNA"/>
</dbReference>
<accession>A0A417YR22</accession>
<proteinExistence type="predicted"/>
<keyword evidence="2" id="KW-1185">Reference proteome</keyword>
<comment type="caution">
    <text evidence="1">The sequence shown here is derived from an EMBL/GenBank/DDBJ whole genome shotgun (WGS) entry which is preliminary data.</text>
</comment>
<name>A0A417YR22_9BACI</name>
<evidence type="ECO:0000313" key="2">
    <source>
        <dbReference type="Proteomes" id="UP000284416"/>
    </source>
</evidence>
<sequence length="120" mass="14265">MEQLTLFKEETAKEKLDNKAFEWVKRCLRDTTPKDIPLPYRKILKATFIKAKKPTVTATLEMIDGYKARIEISRYSLFPDGSRWAGGGTAWTYRWLSSEGEGYLYWNREKRSWLREVFNF</sequence>
<dbReference type="AlphaFoldDB" id="A0A417YR22"/>
<evidence type="ECO:0000313" key="1">
    <source>
        <dbReference type="EMBL" id="RHW37304.1"/>
    </source>
</evidence>
<gene>
    <name evidence="1" type="ORF">D1B31_16185</name>
</gene>
<dbReference type="RefSeq" id="WP_118922263.1">
    <property type="nucleotide sequence ID" value="NZ_QWEG01000010.1"/>
</dbReference>
<dbReference type="OrthoDB" id="9951906at2"/>
<organism evidence="1 2">
    <name type="scientific">Neobacillus notoginsengisoli</name>
    <dbReference type="NCBI Taxonomy" id="1578198"/>
    <lineage>
        <taxon>Bacteria</taxon>
        <taxon>Bacillati</taxon>
        <taxon>Bacillota</taxon>
        <taxon>Bacilli</taxon>
        <taxon>Bacillales</taxon>
        <taxon>Bacillaceae</taxon>
        <taxon>Neobacillus</taxon>
    </lineage>
</organism>